<proteinExistence type="predicted"/>
<keyword evidence="1" id="KW-0812">Transmembrane</keyword>
<keyword evidence="3" id="KW-1185">Reference proteome</keyword>
<organism evidence="2 3">
    <name type="scientific">Enterococcus devriesei</name>
    <dbReference type="NCBI Taxonomy" id="319970"/>
    <lineage>
        <taxon>Bacteria</taxon>
        <taxon>Bacillati</taxon>
        <taxon>Bacillota</taxon>
        <taxon>Bacilli</taxon>
        <taxon>Lactobacillales</taxon>
        <taxon>Enterococcaceae</taxon>
        <taxon>Enterococcus</taxon>
    </lineage>
</organism>
<sequence>MRYVFGVIFLLLSIWQFIMAKRAFTNLKQHGDKGTSPFIMLGLWGGIVFAIVFLIVAFNCFFSDFSSWM</sequence>
<dbReference type="Proteomes" id="UP000183700">
    <property type="component" value="Unassembled WGS sequence"/>
</dbReference>
<evidence type="ECO:0000256" key="1">
    <source>
        <dbReference type="SAM" id="Phobius"/>
    </source>
</evidence>
<dbReference type="RefSeq" id="WP_071862399.1">
    <property type="nucleotide sequence ID" value="NZ_JBHLVS010000013.1"/>
</dbReference>
<evidence type="ECO:0000313" key="2">
    <source>
        <dbReference type="EMBL" id="OJG35422.1"/>
    </source>
</evidence>
<comment type="caution">
    <text evidence="2">The sequence shown here is derived from an EMBL/GenBank/DDBJ whole genome shotgun (WGS) entry which is preliminary data.</text>
</comment>
<protein>
    <submittedName>
        <fullName evidence="2">Bacteriocin immunity protein PlnM-like protein</fullName>
    </submittedName>
</protein>
<dbReference type="AlphaFoldDB" id="A0A1L8SU75"/>
<dbReference type="OrthoDB" id="2194271at2"/>
<dbReference type="EMBL" id="JXKM01000006">
    <property type="protein sequence ID" value="OJG35422.1"/>
    <property type="molecule type" value="Genomic_DNA"/>
</dbReference>
<keyword evidence="1" id="KW-1133">Transmembrane helix</keyword>
<keyword evidence="1" id="KW-0472">Membrane</keyword>
<name>A0A1L8SU75_9ENTE</name>
<feature type="transmembrane region" description="Helical" evidence="1">
    <location>
        <begin position="36"/>
        <end position="62"/>
    </location>
</feature>
<evidence type="ECO:0000313" key="3">
    <source>
        <dbReference type="Proteomes" id="UP000183700"/>
    </source>
</evidence>
<reference evidence="2 3" key="1">
    <citation type="submission" date="2014-12" db="EMBL/GenBank/DDBJ databases">
        <title>Draft genome sequences of 29 type strains of Enterococci.</title>
        <authorList>
            <person name="Zhong Z."/>
            <person name="Sun Z."/>
            <person name="Liu W."/>
            <person name="Zhang W."/>
            <person name="Zhang H."/>
        </authorList>
    </citation>
    <scope>NUCLEOTIDE SEQUENCE [LARGE SCALE GENOMIC DNA]</scope>
    <source>
        <strain evidence="2 3">DSM 22802</strain>
    </source>
</reference>
<accession>A0A1L8SU75</accession>
<gene>
    <name evidence="2" type="ORF">RV00_GL002607</name>
</gene>